<feature type="compositionally biased region" description="Basic residues" evidence="6">
    <location>
        <begin position="10"/>
        <end position="40"/>
    </location>
</feature>
<feature type="domain" description="Carbohydrate kinase PfkB" evidence="7">
    <location>
        <begin position="99"/>
        <end position="394"/>
    </location>
</feature>
<evidence type="ECO:0000256" key="4">
    <source>
        <dbReference type="ARBA" id="ARBA00022777"/>
    </source>
</evidence>
<evidence type="ECO:0000313" key="9">
    <source>
        <dbReference type="Proteomes" id="UP000308760"/>
    </source>
</evidence>
<reference evidence="8 9" key="2">
    <citation type="submission" date="2019-05" db="EMBL/GenBank/DDBJ databases">
        <title>Glycomyces buryatensis sp. nov.</title>
        <authorList>
            <person name="Nikitina E."/>
        </authorList>
    </citation>
    <scope>NUCLEOTIDE SEQUENCE [LARGE SCALE GENOMIC DNA]</scope>
    <source>
        <strain evidence="8 9">18</strain>
    </source>
</reference>
<dbReference type="EMBL" id="STGY01000076">
    <property type="protein sequence ID" value="THV35204.1"/>
    <property type="molecule type" value="Genomic_DNA"/>
</dbReference>
<dbReference type="InterPro" id="IPR050306">
    <property type="entry name" value="PfkB_Carbo_kinase"/>
</dbReference>
<dbReference type="InterPro" id="IPR029056">
    <property type="entry name" value="Ribokinase-like"/>
</dbReference>
<keyword evidence="2" id="KW-0808">Transferase</keyword>
<organism evidence="8 9">
    <name type="scientific">Glycomyces buryatensis</name>
    <dbReference type="NCBI Taxonomy" id="2570927"/>
    <lineage>
        <taxon>Bacteria</taxon>
        <taxon>Bacillati</taxon>
        <taxon>Actinomycetota</taxon>
        <taxon>Actinomycetes</taxon>
        <taxon>Glycomycetales</taxon>
        <taxon>Glycomycetaceae</taxon>
        <taxon>Glycomyces</taxon>
    </lineage>
</organism>
<feature type="region of interest" description="Disordered" evidence="6">
    <location>
        <begin position="1"/>
        <end position="93"/>
    </location>
</feature>
<keyword evidence="3" id="KW-0547">Nucleotide-binding</keyword>
<evidence type="ECO:0000256" key="5">
    <source>
        <dbReference type="ARBA" id="ARBA00022840"/>
    </source>
</evidence>
<proteinExistence type="inferred from homology"/>
<accession>A0A4S8Q4R2</accession>
<comment type="caution">
    <text evidence="8">The sequence shown here is derived from an EMBL/GenBank/DDBJ whole genome shotgun (WGS) entry which is preliminary data.</text>
</comment>
<evidence type="ECO:0000256" key="1">
    <source>
        <dbReference type="ARBA" id="ARBA00010688"/>
    </source>
</evidence>
<dbReference type="Pfam" id="PF00294">
    <property type="entry name" value="PfkB"/>
    <property type="match status" value="1"/>
</dbReference>
<feature type="compositionally biased region" description="Basic and acidic residues" evidence="6">
    <location>
        <begin position="41"/>
        <end position="65"/>
    </location>
</feature>
<sequence length="400" mass="43232">MADAVLLRPARGRRRAPGARRVRRQLRGARRTPAHGHRHREGPTVRAREPLRGETARRGRPDGHHRLPQHRGRRVRRRAHRPDPGALGRRKAGPQVIGVVGEALIDLEVAQTDARHPIAHPGGSPMNVAVTLGRLGSDVAFLGRLLSDAFGKLLRTHLTESNVDLRWAVDAAEPTSLAIVSVALGGSAGYAFHVQGTADWQWSGWELPADPDLEAVHAGSLALALEPGGEVVGRWLEGLATGTTISVDPNVRPALLGDRDGYRDNVDRWISFSSIVKVSDEDLEWIWPGADPDELAGRWVDKGCKLVVVTRGGRGSLAHCGGERFEVPTAKTEIVDTVGAGDALSGALLDWLSRHDRLDQQGLARLSADEAREAVEFASRVAAITCSRAGANPPRRSELD</sequence>
<dbReference type="InterPro" id="IPR002173">
    <property type="entry name" value="Carboh/pur_kinase_PfkB_CS"/>
</dbReference>
<dbReference type="GO" id="GO:0016301">
    <property type="term" value="F:kinase activity"/>
    <property type="evidence" value="ECO:0007669"/>
    <property type="project" value="UniProtKB-KW"/>
</dbReference>
<feature type="compositionally biased region" description="Basic residues" evidence="6">
    <location>
        <begin position="66"/>
        <end position="80"/>
    </location>
</feature>
<comment type="similarity">
    <text evidence="1">Belongs to the carbohydrate kinase PfkB family.</text>
</comment>
<dbReference type="Gene3D" id="3.40.1190.20">
    <property type="match status" value="1"/>
</dbReference>
<dbReference type="CDD" id="cd01167">
    <property type="entry name" value="bac_FRK"/>
    <property type="match status" value="1"/>
</dbReference>
<evidence type="ECO:0000259" key="7">
    <source>
        <dbReference type="Pfam" id="PF00294"/>
    </source>
</evidence>
<dbReference type="OrthoDB" id="9795789at2"/>
<keyword evidence="5" id="KW-0067">ATP-binding</keyword>
<evidence type="ECO:0000313" key="8">
    <source>
        <dbReference type="EMBL" id="THV35204.1"/>
    </source>
</evidence>
<keyword evidence="9" id="KW-1185">Reference proteome</keyword>
<dbReference type="AlphaFoldDB" id="A0A4S8Q4R2"/>
<reference evidence="9" key="1">
    <citation type="submission" date="2019-04" db="EMBL/GenBank/DDBJ databases">
        <title>Nocardioides xinjiangensis sp. nov.</title>
        <authorList>
            <person name="Liu S."/>
        </authorList>
    </citation>
    <scope>NUCLEOTIDE SEQUENCE [LARGE SCALE GENOMIC DNA]</scope>
    <source>
        <strain evidence="9">18</strain>
    </source>
</reference>
<protein>
    <submittedName>
        <fullName evidence="8">Carbohydrate kinase</fullName>
    </submittedName>
</protein>
<keyword evidence="4 8" id="KW-0418">Kinase</keyword>
<dbReference type="SUPFAM" id="SSF53613">
    <property type="entry name" value="Ribokinase-like"/>
    <property type="match status" value="1"/>
</dbReference>
<gene>
    <name evidence="8" type="ORF">FAB82_23350</name>
</gene>
<dbReference type="Proteomes" id="UP000308760">
    <property type="component" value="Unassembled WGS sequence"/>
</dbReference>
<dbReference type="PANTHER" id="PTHR43085:SF1">
    <property type="entry name" value="PSEUDOURIDINE KINASE-RELATED"/>
    <property type="match status" value="1"/>
</dbReference>
<evidence type="ECO:0000256" key="2">
    <source>
        <dbReference type="ARBA" id="ARBA00022679"/>
    </source>
</evidence>
<dbReference type="GO" id="GO:0005524">
    <property type="term" value="F:ATP binding"/>
    <property type="evidence" value="ECO:0007669"/>
    <property type="project" value="UniProtKB-KW"/>
</dbReference>
<evidence type="ECO:0000256" key="6">
    <source>
        <dbReference type="SAM" id="MobiDB-lite"/>
    </source>
</evidence>
<dbReference type="PANTHER" id="PTHR43085">
    <property type="entry name" value="HEXOKINASE FAMILY MEMBER"/>
    <property type="match status" value="1"/>
</dbReference>
<name>A0A4S8Q4R2_9ACTN</name>
<evidence type="ECO:0000256" key="3">
    <source>
        <dbReference type="ARBA" id="ARBA00022741"/>
    </source>
</evidence>
<dbReference type="InterPro" id="IPR011611">
    <property type="entry name" value="PfkB_dom"/>
</dbReference>
<dbReference type="PROSITE" id="PS00584">
    <property type="entry name" value="PFKB_KINASES_2"/>
    <property type="match status" value="1"/>
</dbReference>